<name>K1WJU4_MARBU</name>
<dbReference type="InParanoid" id="K1WJU4"/>
<reference evidence="2 3" key="1">
    <citation type="journal article" date="2012" name="BMC Genomics">
        <title>Sequencing the genome of Marssonina brunnea reveals fungus-poplar co-evolution.</title>
        <authorList>
            <person name="Zhu S."/>
            <person name="Cao Y.-Z."/>
            <person name="Jiang C."/>
            <person name="Tan B.-Y."/>
            <person name="Wang Z."/>
            <person name="Feng S."/>
            <person name="Zhang L."/>
            <person name="Su X.-H."/>
            <person name="Brejova B."/>
            <person name="Vinar T."/>
            <person name="Xu M."/>
            <person name="Wang M.-X."/>
            <person name="Zhang S.-G."/>
            <person name="Huang M.-R."/>
            <person name="Wu R."/>
            <person name="Zhou Y."/>
        </authorList>
    </citation>
    <scope>NUCLEOTIDE SEQUENCE [LARGE SCALE GENOMIC DNA]</scope>
    <source>
        <strain evidence="2 3">MB_m1</strain>
    </source>
</reference>
<gene>
    <name evidence="2" type="ORF">MBM_08554</name>
</gene>
<dbReference type="KEGG" id="mbe:MBM_08554"/>
<feature type="region of interest" description="Disordered" evidence="1">
    <location>
        <begin position="158"/>
        <end position="183"/>
    </location>
</feature>
<sequence length="278" mass="30297">MIHIPGRSFDRVQGIPRALRRQSTTDGEDPNSGSHATTVLPNLAYNLTWIPAGTVTGGPQKYFVSVLVSFSGIIQLASTLHSQYFISSTKIVVNVAGKFPITSSVELDTGWTSVFASPRSDEEMSDRFLGSRLRLAANWVASIGVTQVRNLASLTPRAGQLPRPRCPDQRPRVGTARSSTQNAMSGHGLQTVCFLPPASAPVVEIAVGKTCQNTLSIELSISSTSRSELSGCSFDREDRRGRSRCDDGPERFRGCAYRILRLHQNQMFQIAMQVIADS</sequence>
<proteinExistence type="predicted"/>
<organism evidence="2 3">
    <name type="scientific">Marssonina brunnea f. sp. multigermtubi (strain MB_m1)</name>
    <name type="common">Marssonina leaf spot fungus</name>
    <dbReference type="NCBI Taxonomy" id="1072389"/>
    <lineage>
        <taxon>Eukaryota</taxon>
        <taxon>Fungi</taxon>
        <taxon>Dikarya</taxon>
        <taxon>Ascomycota</taxon>
        <taxon>Pezizomycotina</taxon>
        <taxon>Leotiomycetes</taxon>
        <taxon>Helotiales</taxon>
        <taxon>Drepanopezizaceae</taxon>
        <taxon>Drepanopeziza</taxon>
    </lineage>
</organism>
<dbReference type="HOGENOM" id="CLU_1001436_0_0_1"/>
<protein>
    <submittedName>
        <fullName evidence="2">Uncharacterized protein</fullName>
    </submittedName>
</protein>
<accession>K1WJU4</accession>
<evidence type="ECO:0000313" key="2">
    <source>
        <dbReference type="EMBL" id="EKD13111.1"/>
    </source>
</evidence>
<keyword evidence="3" id="KW-1185">Reference proteome</keyword>
<dbReference type="Proteomes" id="UP000006753">
    <property type="component" value="Unassembled WGS sequence"/>
</dbReference>
<dbReference type="AlphaFoldDB" id="K1WJU4"/>
<dbReference type="EMBL" id="JH921451">
    <property type="protein sequence ID" value="EKD13111.1"/>
    <property type="molecule type" value="Genomic_DNA"/>
</dbReference>
<evidence type="ECO:0000313" key="3">
    <source>
        <dbReference type="Proteomes" id="UP000006753"/>
    </source>
</evidence>
<evidence type="ECO:0000256" key="1">
    <source>
        <dbReference type="SAM" id="MobiDB-lite"/>
    </source>
</evidence>